<dbReference type="AlphaFoldDB" id="A0A5J4W4Z3"/>
<accession>A0A5J4W4Z3</accession>
<name>A0A5J4W4Z3_9EUKA</name>
<evidence type="ECO:0000313" key="1">
    <source>
        <dbReference type="EMBL" id="KAA6389987.1"/>
    </source>
</evidence>
<reference evidence="1 2" key="1">
    <citation type="submission" date="2019-03" db="EMBL/GenBank/DDBJ databases">
        <title>Single cell metagenomics reveals metabolic interactions within the superorganism composed of flagellate Streblomastix strix and complex community of Bacteroidetes bacteria on its surface.</title>
        <authorList>
            <person name="Treitli S.C."/>
            <person name="Kolisko M."/>
            <person name="Husnik F."/>
            <person name="Keeling P."/>
            <person name="Hampl V."/>
        </authorList>
    </citation>
    <scope>NUCLEOTIDE SEQUENCE [LARGE SCALE GENOMIC DNA]</scope>
    <source>
        <strain evidence="1">ST1C</strain>
    </source>
</reference>
<comment type="caution">
    <text evidence="1">The sequence shown here is derived from an EMBL/GenBank/DDBJ whole genome shotgun (WGS) entry which is preliminary data.</text>
</comment>
<evidence type="ECO:0000313" key="2">
    <source>
        <dbReference type="Proteomes" id="UP000324800"/>
    </source>
</evidence>
<sequence>MSPRQSVPIIPAIVEVSSPFEKEFEKEQDKVSIQSVHSRRKSSIFEEIIVSDPPVCLWLLDIISEDEHMIKESAHYILSEHQLIRIAAYSFDLMENQLVLNTEDERCCGKYMHDGTRTLRDITVNNVNILTLDIDKVNLLRDSYQFIFSHQMADADLHSLDVLIKLDEPIFEKANELFDTKADKSDTYTKTETDTLLDAKADKTDTYTKTETDTLLDDNADKTDKIDSSSKIEDDAPLLYVVLVDSRIKDFENNTVTKRQYPKEPNQVFKYEKLRKTKIKFDKKKDLDFISDKEVQNTVVISYHMQLDILNQEG</sequence>
<proteinExistence type="predicted"/>
<gene>
    <name evidence="1" type="ORF">EZS28_014486</name>
</gene>
<dbReference type="EMBL" id="SNRW01003389">
    <property type="protein sequence ID" value="KAA6389987.1"/>
    <property type="molecule type" value="Genomic_DNA"/>
</dbReference>
<protein>
    <submittedName>
        <fullName evidence="1">Uncharacterized protein</fullName>
    </submittedName>
</protein>
<dbReference type="Proteomes" id="UP000324800">
    <property type="component" value="Unassembled WGS sequence"/>
</dbReference>
<organism evidence="1 2">
    <name type="scientific">Streblomastix strix</name>
    <dbReference type="NCBI Taxonomy" id="222440"/>
    <lineage>
        <taxon>Eukaryota</taxon>
        <taxon>Metamonada</taxon>
        <taxon>Preaxostyla</taxon>
        <taxon>Oxymonadida</taxon>
        <taxon>Streblomastigidae</taxon>
        <taxon>Streblomastix</taxon>
    </lineage>
</organism>